<accession>A0ABS9IZH1</accession>
<name>A0ABS9IZH1_9FLAO</name>
<protein>
    <submittedName>
        <fullName evidence="1">Uncharacterized protein</fullName>
    </submittedName>
</protein>
<proteinExistence type="predicted"/>
<comment type="caution">
    <text evidence="1">The sequence shown here is derived from an EMBL/GenBank/DDBJ whole genome shotgun (WGS) entry which is preliminary data.</text>
</comment>
<organism evidence="1 2">
    <name type="scientific">Joostella atrarenae</name>
    <dbReference type="NCBI Taxonomy" id="679257"/>
    <lineage>
        <taxon>Bacteria</taxon>
        <taxon>Pseudomonadati</taxon>
        <taxon>Bacteroidota</taxon>
        <taxon>Flavobacteriia</taxon>
        <taxon>Flavobacteriales</taxon>
        <taxon>Flavobacteriaceae</taxon>
        <taxon>Joostella</taxon>
    </lineage>
</organism>
<reference evidence="1 2" key="1">
    <citation type="submission" date="2021-01" db="EMBL/GenBank/DDBJ databases">
        <title>Genome sequencing of Joostella atrarenae M1-2 (= KCTC 23194).</title>
        <authorList>
            <person name="Zakaria M.R."/>
            <person name="Lam M.Q."/>
            <person name="Chong C.S."/>
        </authorList>
    </citation>
    <scope>NUCLEOTIDE SEQUENCE [LARGE SCALE GENOMIC DNA]</scope>
    <source>
        <strain evidence="1 2">M1-2</strain>
    </source>
</reference>
<sequence length="125" mass="14532">MISTDKENYTEFLSRSVSYLENRGYDNIKADLEGFETPKSFIKKGSDVTITPDIVADKKGIKHFFEISVKSDKPHLLKSKWMFLDVLSKMKSYRFKIISTKGHYKFTTTMLDDLNMDKTMIKINS</sequence>
<dbReference type="RefSeq" id="WP_236957544.1">
    <property type="nucleotide sequence ID" value="NZ_JAETXX010000001.1"/>
</dbReference>
<evidence type="ECO:0000313" key="1">
    <source>
        <dbReference type="EMBL" id="MCF8713576.1"/>
    </source>
</evidence>
<evidence type="ECO:0000313" key="2">
    <source>
        <dbReference type="Proteomes" id="UP000829517"/>
    </source>
</evidence>
<keyword evidence="2" id="KW-1185">Reference proteome</keyword>
<dbReference type="Proteomes" id="UP000829517">
    <property type="component" value="Unassembled WGS sequence"/>
</dbReference>
<gene>
    <name evidence="1" type="ORF">JM658_01955</name>
</gene>
<dbReference type="EMBL" id="JAETXX010000001">
    <property type="protein sequence ID" value="MCF8713576.1"/>
    <property type="molecule type" value="Genomic_DNA"/>
</dbReference>